<reference evidence="1 2" key="1">
    <citation type="submission" date="2014-09" db="EMBL/GenBank/DDBJ databases">
        <title>Sporocytophaga myxococcoides PG-01 genome sequencing.</title>
        <authorList>
            <person name="Liu L."/>
            <person name="Gao P.J."/>
            <person name="Chen G.J."/>
            <person name="Wang L.S."/>
        </authorList>
    </citation>
    <scope>NUCLEOTIDE SEQUENCE [LARGE SCALE GENOMIC DNA]</scope>
    <source>
        <strain evidence="1 2">PG-01</strain>
    </source>
</reference>
<evidence type="ECO:0000313" key="1">
    <source>
        <dbReference type="EMBL" id="GAL83520.1"/>
    </source>
</evidence>
<gene>
    <name evidence="1" type="ORF">MYP_747</name>
</gene>
<dbReference type="Proteomes" id="UP000030185">
    <property type="component" value="Unassembled WGS sequence"/>
</dbReference>
<proteinExistence type="predicted"/>
<comment type="caution">
    <text evidence="1">The sequence shown here is derived from an EMBL/GenBank/DDBJ whole genome shotgun (WGS) entry which is preliminary data.</text>
</comment>
<keyword evidence="2" id="KW-1185">Reference proteome</keyword>
<name>A0A098L9E2_9BACT</name>
<organism evidence="1 2">
    <name type="scientific">Sporocytophaga myxococcoides</name>
    <dbReference type="NCBI Taxonomy" id="153721"/>
    <lineage>
        <taxon>Bacteria</taxon>
        <taxon>Pseudomonadati</taxon>
        <taxon>Bacteroidota</taxon>
        <taxon>Cytophagia</taxon>
        <taxon>Cytophagales</taxon>
        <taxon>Cytophagaceae</taxon>
        <taxon>Sporocytophaga</taxon>
    </lineage>
</organism>
<evidence type="ECO:0000313" key="2">
    <source>
        <dbReference type="Proteomes" id="UP000030185"/>
    </source>
</evidence>
<sequence>MSQREKRNLISKEEILIEKLTDRLGKTPEEVKDMISDGLMEILTMVPISEPVSK</sequence>
<dbReference type="AlphaFoldDB" id="A0A098L9E2"/>
<protein>
    <submittedName>
        <fullName evidence="1">Uncharacterized protein</fullName>
    </submittedName>
</protein>
<accession>A0A098L9E2</accession>
<dbReference type="EMBL" id="BBLT01000001">
    <property type="protein sequence ID" value="GAL83520.1"/>
    <property type="molecule type" value="Genomic_DNA"/>
</dbReference>